<dbReference type="Pfam" id="PF10250">
    <property type="entry name" value="O-FucT"/>
    <property type="match status" value="1"/>
</dbReference>
<feature type="compositionally biased region" description="Low complexity" evidence="4">
    <location>
        <begin position="99"/>
        <end position="121"/>
    </location>
</feature>
<dbReference type="Proteomes" id="UP000693970">
    <property type="component" value="Unassembled WGS sequence"/>
</dbReference>
<dbReference type="PANTHER" id="PTHR31469">
    <property type="entry name" value="OS07G0633600 PROTEIN"/>
    <property type="match status" value="1"/>
</dbReference>
<evidence type="ECO:0000313" key="6">
    <source>
        <dbReference type="Proteomes" id="UP000693970"/>
    </source>
</evidence>
<evidence type="ECO:0000256" key="4">
    <source>
        <dbReference type="SAM" id="MobiDB-lite"/>
    </source>
</evidence>
<comment type="caution">
    <text evidence="5">The sequence shown here is derived from an EMBL/GenBank/DDBJ whole genome shotgun (WGS) entry which is preliminary data.</text>
</comment>
<organism evidence="5 6">
    <name type="scientific">Nitzschia inconspicua</name>
    <dbReference type="NCBI Taxonomy" id="303405"/>
    <lineage>
        <taxon>Eukaryota</taxon>
        <taxon>Sar</taxon>
        <taxon>Stramenopiles</taxon>
        <taxon>Ochrophyta</taxon>
        <taxon>Bacillariophyta</taxon>
        <taxon>Bacillariophyceae</taxon>
        <taxon>Bacillariophycidae</taxon>
        <taxon>Bacillariales</taxon>
        <taxon>Bacillariaceae</taxon>
        <taxon>Nitzschia</taxon>
    </lineage>
</organism>
<dbReference type="CDD" id="cd11296">
    <property type="entry name" value="O-FucT_like"/>
    <property type="match status" value="1"/>
</dbReference>
<keyword evidence="2" id="KW-0294">Fucose metabolism</keyword>
<keyword evidence="1" id="KW-0808">Transferase</keyword>
<name>A0A9K3KRB8_9STRA</name>
<dbReference type="PANTHER" id="PTHR31469:SF8">
    <property type="entry name" value="OS07G0641000 PROTEIN"/>
    <property type="match status" value="1"/>
</dbReference>
<evidence type="ECO:0000256" key="3">
    <source>
        <dbReference type="ARBA" id="ARBA00023277"/>
    </source>
</evidence>
<keyword evidence="3" id="KW-0119">Carbohydrate metabolism</keyword>
<reference evidence="5" key="1">
    <citation type="journal article" date="2021" name="Sci. Rep.">
        <title>Diploid genomic architecture of Nitzschia inconspicua, an elite biomass production diatom.</title>
        <authorList>
            <person name="Oliver A."/>
            <person name="Podell S."/>
            <person name="Pinowska A."/>
            <person name="Traller J.C."/>
            <person name="Smith S.R."/>
            <person name="McClure R."/>
            <person name="Beliaev A."/>
            <person name="Bohutskyi P."/>
            <person name="Hill E.A."/>
            <person name="Rabines A."/>
            <person name="Zheng H."/>
            <person name="Allen L.Z."/>
            <person name="Kuo A."/>
            <person name="Grigoriev I.V."/>
            <person name="Allen A.E."/>
            <person name="Hazlebeck D."/>
            <person name="Allen E.E."/>
        </authorList>
    </citation>
    <scope>NUCLEOTIDE SEQUENCE</scope>
    <source>
        <strain evidence="5">Hildebrandi</strain>
    </source>
</reference>
<feature type="compositionally biased region" description="Basic and acidic residues" evidence="4">
    <location>
        <begin position="72"/>
        <end position="92"/>
    </location>
</feature>
<proteinExistence type="predicted"/>
<protein>
    <submittedName>
        <fullName evidence="5">GDP-fucose protein O-fucosyltransferase</fullName>
    </submittedName>
</protein>
<evidence type="ECO:0000313" key="5">
    <source>
        <dbReference type="EMBL" id="KAG7348067.1"/>
    </source>
</evidence>
<gene>
    <name evidence="5" type="ORF">IV203_016772</name>
</gene>
<sequence>MSSTAIPTMSSHRVMLLVLAACIVLVVVLNMSYLPKIVTTSIDYSTGNLFLDFSEQSKKSVSIKKVKEWSEKRKEAKVKAQSENNKLDDKQNSKQQRPSSTKTTTTASASNSGAQSNSGSSKIAGLNCDKYGGPSEDVAAEMVYWRDIPTDAKYHSPHYDSQTPKYLTFEPDEGGWNNIRMSMETAVALAHAMGRILVLPPEQKMYLLDKDKAEKNRFTFRKFFPFDDLAEEHQAVDVISMDEFLKREVLTESFKDTKGKVVFPPGNQTIFEGHVRDGQHFWSWWRKVTDPPIWDFSRCVVGIAKDPGPEGTARLKQYLETLDLDKTPRTVEQYIDNPTPVDAPPSDRLREMLAHRREICIYDDNLQSRKVMHFMGDNDSGARLLVHFYAYLFFEDWKQDLWTKRYVRDHLRYIDEIQCAAATIVRAVREKARANGDPAGQFDSMHIRRGDFQYKETRIEAAEILENIQDIMPANATLFIATDERNFAFFKPLMNRYNVYFLKDFQHLVPNLNKNYYGMLDQLIASRGRTFAGAYYSTFTGYIARMRGYHTQKDKTKGWKEGIMNSYYYVLKEHKSELVHYFPLKGPLWGREFPVAWRDIDHDVHPSQIIV</sequence>
<dbReference type="GO" id="GO:0016740">
    <property type="term" value="F:transferase activity"/>
    <property type="evidence" value="ECO:0007669"/>
    <property type="project" value="UniProtKB-KW"/>
</dbReference>
<dbReference type="OrthoDB" id="202494at2759"/>
<dbReference type="GO" id="GO:0006004">
    <property type="term" value="P:fucose metabolic process"/>
    <property type="evidence" value="ECO:0007669"/>
    <property type="project" value="UniProtKB-KW"/>
</dbReference>
<evidence type="ECO:0000256" key="1">
    <source>
        <dbReference type="ARBA" id="ARBA00022679"/>
    </source>
</evidence>
<evidence type="ECO:0000256" key="2">
    <source>
        <dbReference type="ARBA" id="ARBA00023253"/>
    </source>
</evidence>
<keyword evidence="6" id="KW-1185">Reference proteome</keyword>
<dbReference type="FunFam" id="3.40.50.11350:FF:000014">
    <property type="entry name" value="Uncharacterized protein"/>
    <property type="match status" value="1"/>
</dbReference>
<feature type="region of interest" description="Disordered" evidence="4">
    <location>
        <begin position="72"/>
        <end position="121"/>
    </location>
</feature>
<dbReference type="AlphaFoldDB" id="A0A9K3KRB8"/>
<dbReference type="InterPro" id="IPR019378">
    <property type="entry name" value="GDP-Fuc_O-FucTrfase"/>
</dbReference>
<dbReference type="EMBL" id="JAGRRH010000020">
    <property type="protein sequence ID" value="KAG7348067.1"/>
    <property type="molecule type" value="Genomic_DNA"/>
</dbReference>
<reference evidence="5" key="2">
    <citation type="submission" date="2021-04" db="EMBL/GenBank/DDBJ databases">
        <authorList>
            <person name="Podell S."/>
        </authorList>
    </citation>
    <scope>NUCLEOTIDE SEQUENCE</scope>
    <source>
        <strain evidence="5">Hildebrandi</strain>
    </source>
</reference>
<accession>A0A9K3KRB8</accession>